<accession>A0A9P1BJP5</accession>
<feature type="region of interest" description="Disordered" evidence="2">
    <location>
        <begin position="145"/>
        <end position="204"/>
    </location>
</feature>
<feature type="region of interest" description="Disordered" evidence="2">
    <location>
        <begin position="231"/>
        <end position="264"/>
    </location>
</feature>
<dbReference type="EMBL" id="CAMXCT030000110">
    <property type="protein sequence ID" value="CAL4761262.1"/>
    <property type="molecule type" value="Genomic_DNA"/>
</dbReference>
<evidence type="ECO:0000313" key="4">
    <source>
        <dbReference type="EMBL" id="CAL1127325.1"/>
    </source>
</evidence>
<reference evidence="3" key="1">
    <citation type="submission" date="2022-10" db="EMBL/GenBank/DDBJ databases">
        <authorList>
            <person name="Chen Y."/>
            <person name="Dougan E. K."/>
            <person name="Chan C."/>
            <person name="Rhodes N."/>
            <person name="Thang M."/>
        </authorList>
    </citation>
    <scope>NUCLEOTIDE SEQUENCE</scope>
</reference>
<comment type="caution">
    <text evidence="3">The sequence shown here is derived from an EMBL/GenBank/DDBJ whole genome shotgun (WGS) entry which is preliminary data.</text>
</comment>
<organism evidence="3">
    <name type="scientific">Cladocopium goreaui</name>
    <dbReference type="NCBI Taxonomy" id="2562237"/>
    <lineage>
        <taxon>Eukaryota</taxon>
        <taxon>Sar</taxon>
        <taxon>Alveolata</taxon>
        <taxon>Dinophyceae</taxon>
        <taxon>Suessiales</taxon>
        <taxon>Symbiodiniaceae</taxon>
        <taxon>Cladocopium</taxon>
    </lineage>
</organism>
<feature type="compositionally biased region" description="Basic and acidic residues" evidence="2">
    <location>
        <begin position="539"/>
        <end position="549"/>
    </location>
</feature>
<name>A0A9P1BJP5_9DINO</name>
<feature type="compositionally biased region" description="Basic and acidic residues" evidence="2">
    <location>
        <begin position="512"/>
        <end position="528"/>
    </location>
</feature>
<keyword evidence="5" id="KW-1185">Reference proteome</keyword>
<proteinExistence type="predicted"/>
<protein>
    <submittedName>
        <fullName evidence="3">Uncharacterized protein</fullName>
    </submittedName>
</protein>
<dbReference type="Proteomes" id="UP001152797">
    <property type="component" value="Unassembled WGS sequence"/>
</dbReference>
<gene>
    <name evidence="3" type="ORF">C1SCF055_LOCUS2393</name>
</gene>
<evidence type="ECO:0000313" key="3">
    <source>
        <dbReference type="EMBL" id="CAI3973950.1"/>
    </source>
</evidence>
<evidence type="ECO:0000313" key="5">
    <source>
        <dbReference type="Proteomes" id="UP001152797"/>
    </source>
</evidence>
<evidence type="ECO:0000256" key="1">
    <source>
        <dbReference type="SAM" id="Coils"/>
    </source>
</evidence>
<feature type="region of interest" description="Disordered" evidence="2">
    <location>
        <begin position="512"/>
        <end position="559"/>
    </location>
</feature>
<feature type="compositionally biased region" description="Low complexity" evidence="2">
    <location>
        <begin position="145"/>
        <end position="165"/>
    </location>
</feature>
<dbReference type="AlphaFoldDB" id="A0A9P1BJP5"/>
<dbReference type="EMBL" id="CAMXCT020000110">
    <property type="protein sequence ID" value="CAL1127325.1"/>
    <property type="molecule type" value="Genomic_DNA"/>
</dbReference>
<reference evidence="4" key="2">
    <citation type="submission" date="2024-04" db="EMBL/GenBank/DDBJ databases">
        <authorList>
            <person name="Chen Y."/>
            <person name="Shah S."/>
            <person name="Dougan E. K."/>
            <person name="Thang M."/>
            <person name="Chan C."/>
        </authorList>
    </citation>
    <scope>NUCLEOTIDE SEQUENCE [LARGE SCALE GENOMIC DNA]</scope>
</reference>
<evidence type="ECO:0000256" key="2">
    <source>
        <dbReference type="SAM" id="MobiDB-lite"/>
    </source>
</evidence>
<feature type="coiled-coil region" evidence="1">
    <location>
        <begin position="453"/>
        <end position="480"/>
    </location>
</feature>
<keyword evidence="1" id="KW-0175">Coiled coil</keyword>
<dbReference type="OrthoDB" id="431257at2759"/>
<sequence>MRRAGYVSGRFDILYCDKTKQGKRKSNWHDLQTPAGFVMALVFIMKQRTADCITWFGIKCSSFTGVNRGTSKRSPEILASTPEDVDGLFQTADLSAVYNYLRGGKGFEDVMYEALVHDEGVLLTEIEDLEKELLQIEAVTAKFSLSPTSATSSPPSTTDSSSPAASEDRPPLAPEVGISDAATDAEPELPGLPDDASPQKQAEGDPYFGAEEVKVVDDLAVSLALAFGPDIPVKEEPEDSEGATRDGNNMTPETPPAPSGTKITKPKRVLTRRELLRNAAKARIARMVASKRKRTDLQVPAWVREQWEKGTSEKEEMALQRISGAKAFCQDKEGYTRRNLYDKVLEFWVTVRERGSREQLREEETRTTSSSKADAPVEIDGKAFDDVKAYEARTAALPPAEKGVEDDPTLPQNQNREHLRKFMESILKSVTKMKMLKRDITGNYTAASGDQSLKLLNDHISKLEKEYDTLQEEVAKGETSNFGSGWWAGAQAKMKTATFVCSRASATEVKVRKDKPFMEKLDEGENKPKPNKRRPSTKRSTESDAKPDTNAEPSAGPGLRRFVQEVPCSVAIRSARAVIEEVPEAAASTIASLGRCDERNPERDVHRVAHHYKLSIPIPLTDIRVGDHKIPVLMMSDWARYILRMNLWHRLCGLRDPDPERCTAIWTTFWERFRTIQPNHPVFRRRDIPLGNTCALLLHGDEGRSQKKSPILCVSTHSVLGYGLSTSKVDKTDYLAMNLNYEEPTWTTRFLLSVAPKHLYEDDDGEDIDAFQDLLRGVSMDLKVLWEEGISDANRNERFFFVVLYIMGDWPWHIKAGCMSRSFHNAAKRQSSRAEPRGICHLCMADTRGYPWEDWQCDDPKWVETINTVSPFYRVPAVLEELPHDDSAQPDFFPYDLFHGWHIGAGKSFLSSAIVALASSNLYDGSKEARLEAVSLAYGAWCRTNRYNPTLKRFTLQNVGWVGNTYPAGTWSKGATTTAITKWFVAECAGRINEVLEDPILSVVYSAARCIDKFLTGVYSFELWIPASDALPLAANGFGFLKHFGRAVRICHDQSRLLFLQMPNYHRLHHIFHRMREQGRKGPFVLNPLLVSTQSDEDFIGRPSRISRRVNARTIVQRTLQRALLAAYAKYVENGIIIPEPRR</sequence>
<dbReference type="EMBL" id="CAMXCT010000110">
    <property type="protein sequence ID" value="CAI3973950.1"/>
    <property type="molecule type" value="Genomic_DNA"/>
</dbReference>